<dbReference type="InterPro" id="IPR003594">
    <property type="entry name" value="HATPase_dom"/>
</dbReference>
<organism evidence="15 16">
    <name type="scientific">Raineyella antarctica</name>
    <dbReference type="NCBI Taxonomy" id="1577474"/>
    <lineage>
        <taxon>Bacteria</taxon>
        <taxon>Bacillati</taxon>
        <taxon>Actinomycetota</taxon>
        <taxon>Actinomycetes</taxon>
        <taxon>Propionibacteriales</taxon>
        <taxon>Propionibacteriaceae</taxon>
        <taxon>Raineyella</taxon>
    </lineage>
</organism>
<evidence type="ECO:0000313" key="16">
    <source>
        <dbReference type="Proteomes" id="UP000199086"/>
    </source>
</evidence>
<sequence length="546" mass="57006">MAASRLPATFGREASGPAVSGTAVSGTAALRRLLARVVRMLRHPHRVSLTTKLVGVIVAILAAALLLFGATTVVVMRNNLSQRLDSEVQQAAMRALTYTRPSDHDEFDAGRNPIDAPGQPARAITLVADVTAGTAVGFYRSSDGAASALTSGDVQALADAGLLTPPRSYAEHPTSSGLVSTPRTVHLSIGEYRVLPVPVPEQNGHAYVLVAGLPTTSVEGPVAALALTELLGGLGALVVAGSIATIAVRRSLRPLERISQAATDVAALPLGSGAVDLAGQRVPADLARPGTEVGNVGHALNLMIDNVDDALSARARSEGQLRTFVADASHELRTPLAAVRGYTSMIRLTEDLSPEGRTSLGRVESQADRMTGLVEDLLMLARLDEGRTPTFSNLDLSELAVEAVMDASAAGPDHTFTCHVPEEPMTVRGDGRQLAQVFANLLSNARKHTPAGTRVSTTVRRSADGWVEAVVADNGPGIAPEFLPHLFDRFARADSSRTAKEGSTGLGLAIVQAVVQAHGGTVSCQSRPGRTVFTVRLPAAQGANRR</sequence>
<keyword evidence="16" id="KW-1185">Reference proteome</keyword>
<evidence type="ECO:0000256" key="7">
    <source>
        <dbReference type="ARBA" id="ARBA00022692"/>
    </source>
</evidence>
<dbReference type="InterPro" id="IPR036097">
    <property type="entry name" value="HisK_dim/P_sf"/>
</dbReference>
<dbReference type="PROSITE" id="PS50885">
    <property type="entry name" value="HAMP"/>
    <property type="match status" value="1"/>
</dbReference>
<evidence type="ECO:0000256" key="8">
    <source>
        <dbReference type="ARBA" id="ARBA00022777"/>
    </source>
</evidence>
<proteinExistence type="predicted"/>
<name>A0A1G6H6N3_9ACTN</name>
<dbReference type="InterPro" id="IPR004358">
    <property type="entry name" value="Sig_transdc_His_kin-like_C"/>
</dbReference>
<dbReference type="InterPro" id="IPR003660">
    <property type="entry name" value="HAMP_dom"/>
</dbReference>
<dbReference type="Pfam" id="PF00672">
    <property type="entry name" value="HAMP"/>
    <property type="match status" value="1"/>
</dbReference>
<dbReference type="CDD" id="cd00082">
    <property type="entry name" value="HisKA"/>
    <property type="match status" value="1"/>
</dbReference>
<dbReference type="PROSITE" id="PS50109">
    <property type="entry name" value="HIS_KIN"/>
    <property type="match status" value="1"/>
</dbReference>
<comment type="cofactor">
    <cofactor evidence="2">
        <name>a divalent metal cation</name>
        <dbReference type="ChEBI" id="CHEBI:60240"/>
    </cofactor>
</comment>
<keyword evidence="9 12" id="KW-1133">Transmembrane helix</keyword>
<comment type="catalytic activity">
    <reaction evidence="1">
        <text>ATP + protein L-histidine = ADP + protein N-phospho-L-histidine.</text>
        <dbReference type="EC" id="2.7.13.3"/>
    </reaction>
</comment>
<dbReference type="SUPFAM" id="SSF55874">
    <property type="entry name" value="ATPase domain of HSP90 chaperone/DNA topoisomerase II/histidine kinase"/>
    <property type="match status" value="1"/>
</dbReference>
<dbReference type="InterPro" id="IPR036890">
    <property type="entry name" value="HATPase_C_sf"/>
</dbReference>
<accession>A0A1G6H6N3</accession>
<keyword evidence="8 15" id="KW-0418">Kinase</keyword>
<dbReference type="SMART" id="SM00388">
    <property type="entry name" value="HisKA"/>
    <property type="match status" value="1"/>
</dbReference>
<evidence type="ECO:0000256" key="2">
    <source>
        <dbReference type="ARBA" id="ARBA00001968"/>
    </source>
</evidence>
<dbReference type="Proteomes" id="UP000199086">
    <property type="component" value="Unassembled WGS sequence"/>
</dbReference>
<dbReference type="GO" id="GO:0005886">
    <property type="term" value="C:plasma membrane"/>
    <property type="evidence" value="ECO:0007669"/>
    <property type="project" value="UniProtKB-SubCell"/>
</dbReference>
<keyword evidence="10" id="KW-0902">Two-component regulatory system</keyword>
<evidence type="ECO:0000256" key="3">
    <source>
        <dbReference type="ARBA" id="ARBA00004236"/>
    </source>
</evidence>
<evidence type="ECO:0000256" key="1">
    <source>
        <dbReference type="ARBA" id="ARBA00000085"/>
    </source>
</evidence>
<dbReference type="FunFam" id="3.30.565.10:FF:000006">
    <property type="entry name" value="Sensor histidine kinase WalK"/>
    <property type="match status" value="1"/>
</dbReference>
<dbReference type="Gene3D" id="6.10.340.10">
    <property type="match status" value="1"/>
</dbReference>
<dbReference type="InterPro" id="IPR050428">
    <property type="entry name" value="TCS_sensor_his_kinase"/>
</dbReference>
<evidence type="ECO:0000256" key="11">
    <source>
        <dbReference type="ARBA" id="ARBA00023136"/>
    </source>
</evidence>
<dbReference type="InterPro" id="IPR005467">
    <property type="entry name" value="His_kinase_dom"/>
</dbReference>
<keyword evidence="7 12" id="KW-0812">Transmembrane</keyword>
<keyword evidence="6" id="KW-0808">Transferase</keyword>
<dbReference type="InterPro" id="IPR003661">
    <property type="entry name" value="HisK_dim/P_dom"/>
</dbReference>
<dbReference type="EMBL" id="FMYF01000007">
    <property type="protein sequence ID" value="SDB89917.1"/>
    <property type="molecule type" value="Genomic_DNA"/>
</dbReference>
<dbReference type="Gene3D" id="3.30.565.10">
    <property type="entry name" value="Histidine kinase-like ATPase, C-terminal domain"/>
    <property type="match status" value="1"/>
</dbReference>
<evidence type="ECO:0000256" key="10">
    <source>
        <dbReference type="ARBA" id="ARBA00023012"/>
    </source>
</evidence>
<evidence type="ECO:0000256" key="4">
    <source>
        <dbReference type="ARBA" id="ARBA00012438"/>
    </source>
</evidence>
<keyword evidence="5" id="KW-0597">Phosphoprotein</keyword>
<dbReference type="EC" id="2.7.13.3" evidence="4"/>
<dbReference type="CDD" id="cd00075">
    <property type="entry name" value="HATPase"/>
    <property type="match status" value="1"/>
</dbReference>
<reference evidence="15 16" key="1">
    <citation type="submission" date="2016-06" db="EMBL/GenBank/DDBJ databases">
        <authorList>
            <person name="Olsen C.W."/>
            <person name="Carey S."/>
            <person name="Hinshaw L."/>
            <person name="Karasin A.I."/>
        </authorList>
    </citation>
    <scope>NUCLEOTIDE SEQUENCE [LARGE SCALE GENOMIC DNA]</scope>
    <source>
        <strain evidence="15 16">LZ-22</strain>
    </source>
</reference>
<evidence type="ECO:0000256" key="5">
    <source>
        <dbReference type="ARBA" id="ARBA00022553"/>
    </source>
</evidence>
<evidence type="ECO:0000256" key="12">
    <source>
        <dbReference type="SAM" id="Phobius"/>
    </source>
</evidence>
<evidence type="ECO:0000259" key="13">
    <source>
        <dbReference type="PROSITE" id="PS50109"/>
    </source>
</evidence>
<protein>
    <recommendedName>
        <fullName evidence="4">histidine kinase</fullName>
        <ecNumber evidence="4">2.7.13.3</ecNumber>
    </recommendedName>
</protein>
<dbReference type="Gene3D" id="1.10.287.130">
    <property type="match status" value="1"/>
</dbReference>
<dbReference type="FunFam" id="1.10.287.130:FF:000001">
    <property type="entry name" value="Two-component sensor histidine kinase"/>
    <property type="match status" value="1"/>
</dbReference>
<dbReference type="AlphaFoldDB" id="A0A1G6H6N3"/>
<evidence type="ECO:0000256" key="6">
    <source>
        <dbReference type="ARBA" id="ARBA00022679"/>
    </source>
</evidence>
<comment type="subcellular location">
    <subcellularLocation>
        <location evidence="3">Cell membrane</location>
    </subcellularLocation>
</comment>
<dbReference type="SMART" id="SM00304">
    <property type="entry name" value="HAMP"/>
    <property type="match status" value="1"/>
</dbReference>
<evidence type="ECO:0000256" key="9">
    <source>
        <dbReference type="ARBA" id="ARBA00022989"/>
    </source>
</evidence>
<keyword evidence="11 12" id="KW-0472">Membrane</keyword>
<dbReference type="PRINTS" id="PR00344">
    <property type="entry name" value="BCTRLSENSOR"/>
</dbReference>
<evidence type="ECO:0000259" key="14">
    <source>
        <dbReference type="PROSITE" id="PS50885"/>
    </source>
</evidence>
<dbReference type="STRING" id="1577474.GA0111570_10745"/>
<dbReference type="GO" id="GO:0005509">
    <property type="term" value="F:calcium ion binding"/>
    <property type="evidence" value="ECO:0007669"/>
    <property type="project" value="UniProtKB-ARBA"/>
</dbReference>
<dbReference type="Pfam" id="PF00512">
    <property type="entry name" value="HisKA"/>
    <property type="match status" value="1"/>
</dbReference>
<gene>
    <name evidence="15" type="ORF">GA0111570_10745</name>
</gene>
<dbReference type="SMART" id="SM00387">
    <property type="entry name" value="HATPase_c"/>
    <property type="match status" value="1"/>
</dbReference>
<evidence type="ECO:0000313" key="15">
    <source>
        <dbReference type="EMBL" id="SDB89917.1"/>
    </source>
</evidence>
<feature type="transmembrane region" description="Helical" evidence="12">
    <location>
        <begin position="53"/>
        <end position="76"/>
    </location>
</feature>
<dbReference type="SUPFAM" id="SSF47384">
    <property type="entry name" value="Homodimeric domain of signal transducing histidine kinase"/>
    <property type="match status" value="1"/>
</dbReference>
<dbReference type="PANTHER" id="PTHR45436:SF5">
    <property type="entry name" value="SENSOR HISTIDINE KINASE TRCS"/>
    <property type="match status" value="1"/>
</dbReference>
<feature type="domain" description="Histidine kinase" evidence="13">
    <location>
        <begin position="327"/>
        <end position="541"/>
    </location>
</feature>
<feature type="domain" description="HAMP" evidence="14">
    <location>
        <begin position="249"/>
        <end position="312"/>
    </location>
</feature>
<dbReference type="GO" id="GO:0000155">
    <property type="term" value="F:phosphorelay sensor kinase activity"/>
    <property type="evidence" value="ECO:0007669"/>
    <property type="project" value="InterPro"/>
</dbReference>
<dbReference type="Pfam" id="PF02518">
    <property type="entry name" value="HATPase_c"/>
    <property type="match status" value="1"/>
</dbReference>
<dbReference type="PANTHER" id="PTHR45436">
    <property type="entry name" value="SENSOR HISTIDINE KINASE YKOH"/>
    <property type="match status" value="1"/>
</dbReference>